<dbReference type="Proteomes" id="UP000027456">
    <property type="component" value="Unassembled WGS sequence"/>
</dbReference>
<feature type="compositionally biased region" description="Polar residues" evidence="1">
    <location>
        <begin position="41"/>
        <end position="58"/>
    </location>
</feature>
<feature type="region of interest" description="Disordered" evidence="1">
    <location>
        <begin position="1"/>
        <end position="75"/>
    </location>
</feature>
<proteinExistence type="predicted"/>
<dbReference type="AlphaFoldDB" id="A0A074RDW8"/>
<accession>A0A074RDW8</accession>
<comment type="caution">
    <text evidence="2">The sequence shown here is derived from an EMBL/GenBank/DDBJ whole genome shotgun (WGS) entry which is preliminary data.</text>
</comment>
<keyword evidence="3" id="KW-1185">Reference proteome</keyword>
<sequence>MLAKESDVQQSGVDELASTSSAAAHTAHALVTESALETIRTDNQQVSIPQPMTASSHSRPIDSPFLSKTPDEPESDLLAQFDNNPNLVPDLNIQVSIEPIEHKGNFIITKRLGTPLFMLATESNVLHSPADELVSATNDATLTMHVLTAKSALETLRTDNEQIASLQASIASTHSCLIDPPQTLEATTELATDRSQLAQSNETSISVSSVDLRA</sequence>
<protein>
    <submittedName>
        <fullName evidence="2">Uncharacterized protein</fullName>
    </submittedName>
</protein>
<reference evidence="2 3" key="1">
    <citation type="submission" date="2013-12" db="EMBL/GenBank/DDBJ databases">
        <authorList>
            <person name="Cubeta M."/>
            <person name="Pakala S."/>
            <person name="Fedorova N."/>
            <person name="Thomas E."/>
            <person name="Dean R."/>
            <person name="Jabaji S."/>
            <person name="Neate S."/>
            <person name="Toda T."/>
            <person name="Tavantzis S."/>
            <person name="Vilgalys R."/>
            <person name="Bharathan N."/>
            <person name="Pakala S."/>
            <person name="Losada L.S."/>
            <person name="Zafar N."/>
            <person name="Nierman W."/>
        </authorList>
    </citation>
    <scope>NUCLEOTIDE SEQUENCE [LARGE SCALE GENOMIC DNA]</scope>
    <source>
        <strain evidence="2 3">123E</strain>
    </source>
</reference>
<organism evidence="2 3">
    <name type="scientific">Rhizoctonia solani 123E</name>
    <dbReference type="NCBI Taxonomy" id="1423351"/>
    <lineage>
        <taxon>Eukaryota</taxon>
        <taxon>Fungi</taxon>
        <taxon>Dikarya</taxon>
        <taxon>Basidiomycota</taxon>
        <taxon>Agaricomycotina</taxon>
        <taxon>Agaricomycetes</taxon>
        <taxon>Cantharellales</taxon>
        <taxon>Ceratobasidiaceae</taxon>
        <taxon>Rhizoctonia</taxon>
    </lineage>
</organism>
<name>A0A074RDW8_9AGAM</name>
<feature type="compositionally biased region" description="Low complexity" evidence="1">
    <location>
        <begin position="17"/>
        <end position="29"/>
    </location>
</feature>
<evidence type="ECO:0000313" key="2">
    <source>
        <dbReference type="EMBL" id="KEP44999.1"/>
    </source>
</evidence>
<dbReference type="HOGENOM" id="CLU_1291748_0_0_1"/>
<dbReference type="EMBL" id="AZST01002392">
    <property type="protein sequence ID" value="KEP44999.1"/>
    <property type="molecule type" value="Genomic_DNA"/>
</dbReference>
<feature type="non-terminal residue" evidence="2">
    <location>
        <position position="214"/>
    </location>
</feature>
<evidence type="ECO:0000313" key="3">
    <source>
        <dbReference type="Proteomes" id="UP000027456"/>
    </source>
</evidence>
<gene>
    <name evidence="2" type="ORF">V565_332360</name>
</gene>
<evidence type="ECO:0000256" key="1">
    <source>
        <dbReference type="SAM" id="MobiDB-lite"/>
    </source>
</evidence>